<gene>
    <name evidence="1" type="ORF">BD626DRAFT_472690</name>
</gene>
<accession>A0A550CW61</accession>
<sequence length="184" mass="20450">MSQNLAGVCTLKPSDLIPGQILPNRGWEPCMGEAVSVDFLYKDHAGVTPVYLIVQAKSAHSFIDWVVGRKDNLDKVSLNDYVRRIHVVHELGHPHLTNHGPVTVSASKTFYQNVVHLLGILTLAQRQALERLSLEEPVRSPDGQWACRAWTRSLLEKAAQQGILDPARVREGVELMMASRKAQA</sequence>
<keyword evidence="2" id="KW-1185">Reference proteome</keyword>
<proteinExistence type="predicted"/>
<dbReference type="AlphaFoldDB" id="A0A550CW61"/>
<reference evidence="1 2" key="1">
    <citation type="journal article" date="2019" name="New Phytol.">
        <title>Comparative genomics reveals unique wood-decay strategies and fruiting body development in the Schizophyllaceae.</title>
        <authorList>
            <person name="Almasi E."/>
            <person name="Sahu N."/>
            <person name="Krizsan K."/>
            <person name="Balint B."/>
            <person name="Kovacs G.M."/>
            <person name="Kiss B."/>
            <person name="Cseklye J."/>
            <person name="Drula E."/>
            <person name="Henrissat B."/>
            <person name="Nagy I."/>
            <person name="Chovatia M."/>
            <person name="Adam C."/>
            <person name="LaButti K."/>
            <person name="Lipzen A."/>
            <person name="Riley R."/>
            <person name="Grigoriev I.V."/>
            <person name="Nagy L.G."/>
        </authorList>
    </citation>
    <scope>NUCLEOTIDE SEQUENCE [LARGE SCALE GENOMIC DNA]</scope>
    <source>
        <strain evidence="1 2">NL-1724</strain>
    </source>
</reference>
<protein>
    <submittedName>
        <fullName evidence="1">Uncharacterized protein</fullName>
    </submittedName>
</protein>
<dbReference type="OrthoDB" id="2891981at2759"/>
<name>A0A550CW61_9AGAR</name>
<organism evidence="1 2">
    <name type="scientific">Schizophyllum amplum</name>
    <dbReference type="NCBI Taxonomy" id="97359"/>
    <lineage>
        <taxon>Eukaryota</taxon>
        <taxon>Fungi</taxon>
        <taxon>Dikarya</taxon>
        <taxon>Basidiomycota</taxon>
        <taxon>Agaricomycotina</taxon>
        <taxon>Agaricomycetes</taxon>
        <taxon>Agaricomycetidae</taxon>
        <taxon>Agaricales</taxon>
        <taxon>Schizophyllaceae</taxon>
        <taxon>Schizophyllum</taxon>
    </lineage>
</organism>
<comment type="caution">
    <text evidence="1">The sequence shown here is derived from an EMBL/GenBank/DDBJ whole genome shotgun (WGS) entry which is preliminary data.</text>
</comment>
<dbReference type="EMBL" id="VDMD01000001">
    <property type="protein sequence ID" value="TRM69032.1"/>
    <property type="molecule type" value="Genomic_DNA"/>
</dbReference>
<dbReference type="Proteomes" id="UP000320762">
    <property type="component" value="Unassembled WGS sequence"/>
</dbReference>
<evidence type="ECO:0000313" key="2">
    <source>
        <dbReference type="Proteomes" id="UP000320762"/>
    </source>
</evidence>
<evidence type="ECO:0000313" key="1">
    <source>
        <dbReference type="EMBL" id="TRM69032.1"/>
    </source>
</evidence>